<sequence>MLRVIIVLAGLPEPECNDNVFDENGRFLARGDLVYPEYTLLQFTDDDLLDPAALAARITRRLRARGW</sequence>
<name>A0A2S3ZAC1_9MICO</name>
<reference evidence="1 2" key="1">
    <citation type="submission" date="2018-01" db="EMBL/GenBank/DDBJ databases">
        <title>Cryobacterium sp. nov., from glaciers in China.</title>
        <authorList>
            <person name="Liu Q."/>
            <person name="Xin Y.-H."/>
        </authorList>
    </citation>
    <scope>NUCLEOTIDE SEQUENCE [LARGE SCALE GENOMIC DNA]</scope>
    <source>
        <strain evidence="1 2">TMN-42</strain>
    </source>
</reference>
<organism evidence="1 2">
    <name type="scientific">Cryobacterium zongtaii</name>
    <dbReference type="NCBI Taxonomy" id="1259217"/>
    <lineage>
        <taxon>Bacteria</taxon>
        <taxon>Bacillati</taxon>
        <taxon>Actinomycetota</taxon>
        <taxon>Actinomycetes</taxon>
        <taxon>Micrococcales</taxon>
        <taxon>Microbacteriaceae</taxon>
        <taxon>Cryobacterium</taxon>
    </lineage>
</organism>
<dbReference type="Proteomes" id="UP000237340">
    <property type="component" value="Unassembled WGS sequence"/>
</dbReference>
<proteinExistence type="predicted"/>
<protein>
    <submittedName>
        <fullName evidence="1">Uncharacterized protein</fullName>
    </submittedName>
</protein>
<dbReference type="AlphaFoldDB" id="A0A2S3ZAC1"/>
<dbReference type="RefSeq" id="WP_103461642.1">
    <property type="nucleotide sequence ID" value="NZ_PPXD01000026.1"/>
</dbReference>
<dbReference type="EMBL" id="PPXD01000026">
    <property type="protein sequence ID" value="POH62496.1"/>
    <property type="molecule type" value="Genomic_DNA"/>
</dbReference>
<evidence type="ECO:0000313" key="2">
    <source>
        <dbReference type="Proteomes" id="UP000237340"/>
    </source>
</evidence>
<keyword evidence="2" id="KW-1185">Reference proteome</keyword>
<accession>A0A2S3ZAC1</accession>
<evidence type="ECO:0000313" key="1">
    <source>
        <dbReference type="EMBL" id="POH62496.1"/>
    </source>
</evidence>
<gene>
    <name evidence="1" type="ORF">C3B61_16735</name>
</gene>
<comment type="caution">
    <text evidence="1">The sequence shown here is derived from an EMBL/GenBank/DDBJ whole genome shotgun (WGS) entry which is preliminary data.</text>
</comment>